<dbReference type="PANTHER" id="PTHR45838">
    <property type="entry name" value="HISTONE-LYSINE-N-METHYLTRANSFERASE 2 KMT2 FAMILY MEMBER"/>
    <property type="match status" value="1"/>
</dbReference>
<keyword evidence="11" id="KW-0238">DNA-binding</keyword>
<feature type="region of interest" description="Disordered" evidence="15">
    <location>
        <begin position="334"/>
        <end position="354"/>
    </location>
</feature>
<dbReference type="WBParaSite" id="TREG1_42060.2">
    <property type="protein sequence ID" value="TREG1_42060.2"/>
    <property type="gene ID" value="TREG1_42060"/>
</dbReference>
<dbReference type="InterPro" id="IPR046341">
    <property type="entry name" value="SET_dom_sf"/>
</dbReference>
<evidence type="ECO:0000313" key="22">
    <source>
        <dbReference type="WBParaSite" id="TREG1_42060.2"/>
    </source>
</evidence>
<feature type="domain" description="PHD-type" evidence="16">
    <location>
        <begin position="1055"/>
        <end position="1131"/>
    </location>
</feature>
<dbReference type="InterPro" id="IPR019786">
    <property type="entry name" value="Zinc_finger_PHD-type_CS"/>
</dbReference>
<dbReference type="Pfam" id="PF05965">
    <property type="entry name" value="FYRC"/>
    <property type="match status" value="1"/>
</dbReference>
<feature type="compositionally biased region" description="Low complexity" evidence="15">
    <location>
        <begin position="521"/>
        <end position="537"/>
    </location>
</feature>
<feature type="region of interest" description="Disordered" evidence="15">
    <location>
        <begin position="1136"/>
        <end position="1180"/>
    </location>
</feature>
<evidence type="ECO:0008006" key="23">
    <source>
        <dbReference type="Google" id="ProtNLM"/>
    </source>
</evidence>
<dbReference type="PROSITE" id="PS50868">
    <property type="entry name" value="POST_SET"/>
    <property type="match status" value="1"/>
</dbReference>
<comment type="subcellular location">
    <subcellularLocation>
        <location evidence="1">Nucleus</location>
    </subcellularLocation>
</comment>
<evidence type="ECO:0000259" key="19">
    <source>
        <dbReference type="PROSITE" id="PS51058"/>
    </source>
</evidence>
<feature type="region of interest" description="Disordered" evidence="15">
    <location>
        <begin position="423"/>
        <end position="491"/>
    </location>
</feature>
<feature type="region of interest" description="Disordered" evidence="15">
    <location>
        <begin position="2961"/>
        <end position="2990"/>
    </location>
</feature>
<dbReference type="GO" id="GO:0035097">
    <property type="term" value="C:histone methyltransferase complex"/>
    <property type="evidence" value="ECO:0007669"/>
    <property type="project" value="TreeGrafter"/>
</dbReference>
<feature type="compositionally biased region" description="Acidic residues" evidence="15">
    <location>
        <begin position="1163"/>
        <end position="1175"/>
    </location>
</feature>
<dbReference type="Gene3D" id="2.170.270.10">
    <property type="entry name" value="SET domain"/>
    <property type="match status" value="1"/>
</dbReference>
<feature type="region of interest" description="Disordered" evidence="15">
    <location>
        <begin position="1668"/>
        <end position="1711"/>
    </location>
</feature>
<feature type="region of interest" description="Disordered" evidence="15">
    <location>
        <begin position="366"/>
        <end position="395"/>
    </location>
</feature>
<dbReference type="PROSITE" id="PS01359">
    <property type="entry name" value="ZF_PHD_1"/>
    <property type="match status" value="2"/>
</dbReference>
<dbReference type="SMART" id="SM00249">
    <property type="entry name" value="PHD"/>
    <property type="match status" value="3"/>
</dbReference>
<feature type="domain" description="PHD-type" evidence="16">
    <location>
        <begin position="970"/>
        <end position="1019"/>
    </location>
</feature>
<dbReference type="InterPro" id="IPR001965">
    <property type="entry name" value="Znf_PHD"/>
</dbReference>
<dbReference type="PROSITE" id="PS51542">
    <property type="entry name" value="FYRN"/>
    <property type="match status" value="1"/>
</dbReference>
<dbReference type="CDD" id="cd15506">
    <property type="entry name" value="PHD1_KMT2A_like"/>
    <property type="match status" value="1"/>
</dbReference>
<proteinExistence type="predicted"/>
<evidence type="ECO:0000259" key="20">
    <source>
        <dbReference type="PROSITE" id="PS51805"/>
    </source>
</evidence>
<keyword evidence="21" id="KW-1185">Reference proteome</keyword>
<dbReference type="PROSITE" id="PS51543">
    <property type="entry name" value="FYRC"/>
    <property type="match status" value="1"/>
</dbReference>
<dbReference type="InterPro" id="IPR013083">
    <property type="entry name" value="Znf_RING/FYVE/PHD"/>
</dbReference>
<evidence type="ECO:0000256" key="14">
    <source>
        <dbReference type="PROSITE-ProRule" id="PRU00509"/>
    </source>
</evidence>
<dbReference type="PROSITE" id="PS51058">
    <property type="entry name" value="ZF_CXXC"/>
    <property type="match status" value="1"/>
</dbReference>
<evidence type="ECO:0000256" key="8">
    <source>
        <dbReference type="ARBA" id="ARBA00022833"/>
    </source>
</evidence>
<keyword evidence="13" id="KW-0539">Nucleus</keyword>
<dbReference type="PANTHER" id="PTHR45838:SF4">
    <property type="entry name" value="HISTONE-LYSINE N-METHYLTRANSFERASE TRITHORAX"/>
    <property type="match status" value="1"/>
</dbReference>
<dbReference type="InterPro" id="IPR003888">
    <property type="entry name" value="FYrich_N"/>
</dbReference>
<feature type="region of interest" description="Disordered" evidence="15">
    <location>
        <begin position="1"/>
        <end position="41"/>
    </location>
</feature>
<reference evidence="21" key="1">
    <citation type="submission" date="2022-06" db="EMBL/GenBank/DDBJ databases">
        <authorList>
            <person name="Berger JAMES D."/>
            <person name="Berger JAMES D."/>
        </authorList>
    </citation>
    <scope>NUCLEOTIDE SEQUENCE [LARGE SCALE GENOMIC DNA]</scope>
</reference>
<keyword evidence="2" id="KW-0489">Methyltransferase</keyword>
<feature type="domain" description="SET" evidence="17">
    <location>
        <begin position="3008"/>
        <end position="3124"/>
    </location>
</feature>
<evidence type="ECO:0000256" key="4">
    <source>
        <dbReference type="ARBA" id="ARBA00022691"/>
    </source>
</evidence>
<evidence type="ECO:0000259" key="18">
    <source>
        <dbReference type="PROSITE" id="PS50868"/>
    </source>
</evidence>
<feature type="compositionally biased region" description="Polar residues" evidence="15">
    <location>
        <begin position="429"/>
        <end position="467"/>
    </location>
</feature>
<feature type="region of interest" description="Disordered" evidence="15">
    <location>
        <begin position="2582"/>
        <end position="2627"/>
    </location>
</feature>
<evidence type="ECO:0000256" key="15">
    <source>
        <dbReference type="SAM" id="MobiDB-lite"/>
    </source>
</evidence>
<feature type="compositionally biased region" description="Polar residues" evidence="15">
    <location>
        <begin position="1668"/>
        <end position="1682"/>
    </location>
</feature>
<evidence type="ECO:0000256" key="12">
    <source>
        <dbReference type="ARBA" id="ARBA00023163"/>
    </source>
</evidence>
<evidence type="ECO:0000256" key="13">
    <source>
        <dbReference type="ARBA" id="ARBA00023242"/>
    </source>
</evidence>
<evidence type="ECO:0000256" key="1">
    <source>
        <dbReference type="ARBA" id="ARBA00004123"/>
    </source>
</evidence>
<accession>A0AA85JS66</accession>
<feature type="compositionally biased region" description="Basic and acidic residues" evidence="15">
    <location>
        <begin position="245"/>
        <end position="266"/>
    </location>
</feature>
<dbReference type="GO" id="GO:0042800">
    <property type="term" value="F:histone H3K4 methyltransferase activity"/>
    <property type="evidence" value="ECO:0007669"/>
    <property type="project" value="TreeGrafter"/>
</dbReference>
<feature type="compositionally biased region" description="Low complexity" evidence="15">
    <location>
        <begin position="1694"/>
        <end position="1710"/>
    </location>
</feature>
<feature type="compositionally biased region" description="Basic and acidic residues" evidence="15">
    <location>
        <begin position="582"/>
        <end position="597"/>
    </location>
</feature>
<feature type="region of interest" description="Disordered" evidence="15">
    <location>
        <begin position="664"/>
        <end position="693"/>
    </location>
</feature>
<protein>
    <recommendedName>
        <fullName evidence="23">Histone-lysine N-methyltransferase</fullName>
    </recommendedName>
</protein>
<feature type="domain" description="Post-SET" evidence="18">
    <location>
        <begin position="3130"/>
        <end position="3146"/>
    </location>
</feature>
<dbReference type="InterPro" id="IPR003889">
    <property type="entry name" value="FYrich_C"/>
</dbReference>
<evidence type="ECO:0000256" key="10">
    <source>
        <dbReference type="ARBA" id="ARBA00023015"/>
    </source>
</evidence>
<dbReference type="PROSITE" id="PS50280">
    <property type="entry name" value="SET"/>
    <property type="match status" value="1"/>
</dbReference>
<evidence type="ECO:0000259" key="17">
    <source>
        <dbReference type="PROSITE" id="PS50280"/>
    </source>
</evidence>
<dbReference type="Proteomes" id="UP000050795">
    <property type="component" value="Unassembled WGS sequence"/>
</dbReference>
<feature type="compositionally biased region" description="Polar residues" evidence="15">
    <location>
        <begin position="2582"/>
        <end position="2599"/>
    </location>
</feature>
<dbReference type="Gene3D" id="3.30.40.10">
    <property type="entry name" value="Zinc/RING finger domain, C3HC4 (zinc finger)"/>
    <property type="match status" value="4"/>
</dbReference>
<evidence type="ECO:0000256" key="9">
    <source>
        <dbReference type="ARBA" id="ARBA00022853"/>
    </source>
</evidence>
<dbReference type="InterPro" id="IPR001214">
    <property type="entry name" value="SET_dom"/>
</dbReference>
<evidence type="ECO:0000256" key="2">
    <source>
        <dbReference type="ARBA" id="ARBA00022603"/>
    </source>
</evidence>
<keyword evidence="3" id="KW-0808">Transferase</keyword>
<feature type="compositionally biased region" description="Low complexity" evidence="15">
    <location>
        <begin position="2609"/>
        <end position="2624"/>
    </location>
</feature>
<dbReference type="GO" id="GO:0008270">
    <property type="term" value="F:zinc ion binding"/>
    <property type="evidence" value="ECO:0007669"/>
    <property type="project" value="UniProtKB-KW"/>
</dbReference>
<keyword evidence="10" id="KW-0805">Transcription regulation</keyword>
<evidence type="ECO:0000256" key="7">
    <source>
        <dbReference type="ARBA" id="ARBA00022771"/>
    </source>
</evidence>
<name>A0AA85JS66_TRIRE</name>
<feature type="region of interest" description="Disordered" evidence="15">
    <location>
        <begin position="515"/>
        <end position="623"/>
    </location>
</feature>
<keyword evidence="5" id="KW-0479">Metal-binding</keyword>
<dbReference type="InterPro" id="IPR034732">
    <property type="entry name" value="EPHD"/>
</dbReference>
<feature type="compositionally biased region" description="Basic and acidic residues" evidence="15">
    <location>
        <begin position="335"/>
        <end position="348"/>
    </location>
</feature>
<feature type="domain" description="PHD-type" evidence="16">
    <location>
        <begin position="925"/>
        <end position="973"/>
    </location>
</feature>
<dbReference type="PROSITE" id="PS51805">
    <property type="entry name" value="EPHD"/>
    <property type="match status" value="1"/>
</dbReference>
<evidence type="ECO:0000259" key="16">
    <source>
        <dbReference type="PROSITE" id="PS50016"/>
    </source>
</evidence>
<dbReference type="InterPro" id="IPR003616">
    <property type="entry name" value="Post-SET_dom"/>
</dbReference>
<evidence type="ECO:0000313" key="21">
    <source>
        <dbReference type="Proteomes" id="UP000050795"/>
    </source>
</evidence>
<dbReference type="SUPFAM" id="SSF57903">
    <property type="entry name" value="FYVE/PHD zinc finger"/>
    <property type="match status" value="2"/>
</dbReference>
<dbReference type="InterPro" id="IPR019787">
    <property type="entry name" value="Znf_PHD-finger"/>
</dbReference>
<sequence>MKLKGVSSSSRSQQAALREIGNNSNGVKTRKTDPTSQSSLFSVDEKATSKLHQLINFSLISKSLNLSPIHWKSVPQLHGIKRKHNSAVCGVIIKKRKRNRKIVKASPSEDTSLDKNKEENKLIKYAEANEVLDQPNILQNLESKGDSCQPQIATDGNLSEDSCTTAAVGKRQRRLTAKAAEAMAAETLRKKRRTPVAGSYGKGKVFSDDEQLGSENENKAVGVSKTVTKVAATSPKKLFGLIRKSSRDHTTPLPDKGKSGLDTENKRLDTTTSEILPSSTPIGEEYNSLSETCSNVTPILPASLSILDDSETINGTKDGSLSDTAIAEVIAEVKPLSDEHGDRKDSHPGDILQNHLENKPVPVLDADLNQNQEVSRVTDRSFSASKESEVGISNEVSDELSNKALQASEESLIQKDTIGDTKEFKNNAHNDQQQPEMNSETQENTVTSSMDDSASTPPMRSDVQSPPATKASKSKAQKRSPSPADAAVMRSKRRLKVNHRFIDDYDGYLGFMSGGRRSRASSEVSNGSEESSSQKLEQSARHSQRATKSRLLSWYDKKHSNEKVKKTNLLENSTKSSSKGYKSNDDHHDNRQEEKCSNRSVTGLKPRVKQVSRLSLNREDSRYSSTLSAMVHAARLAAIGAKVPGGVSPVHAALAASTAYSNRMKDKHPDSRVNGQGGVPQGSLYPTKLGGTSQNTAHLPKRCGQCDACLGLTQPCGKCNDCRLVSSNDPRGRPCKELICFRRRAAAAAAAASATEVGLKSGPRVKFPSNHSSPSPNTNLPICGYKGALSTSNTNHVTSRYSSNKSEDGLDKSVSLLQTVPGLAQKLELDAWLSSDSSQKLHANGVNISYRKQRRAGNNLHVGPELQVTPIRGGDMGMHFNSNNEGDENEDSDRVRPVEGEIIDSELAIQGGYPVVTTSAAAPPKEICYVCGSGGGQMLCCVSCAEPFHFYCVERQFRPRKKEYFVCRNCTTCKVCRRRAADLRCIHCSSGYHPDCLSDFPPSQTSQRGSWTCPECSVCLHCGVKACKPAETTDGSGSTSVSTVRGSHTAWSHETTKCAACSEAESRGHVCPECKRVYLSTTKQMIQCDSCRLWMHRTCTKLTVDEYELITRIPDGQLSKFVVTCSACQKEQRSHQKFNVSRNNNNNNPNKQNDFAQQSTTDLSEDSEDNDEAVDSADSGAQQLRLLAQETLMERMSGLIQSCRKSISIDYNAGTSMNSPSSVFFHSPTASSIGKSSGLWTNGINKDEHTTTGLWVPQSDGVVESDSGDELTAAVEAAASLWDPTIEISNPISANSDHLSSVTIDSPIHPDKTSCETVLDTFSASGIPSDTVSELSHSISQPLQTDNSLLTPPVDYVRNLHNTIADETTPISHNQPSQLTVNTSLSKNESNLVHSAAYPNRRRYSSSSSSSSRQFVFPNPPINAHWLVDKESESIWTTPRSLLYRLLIRILQRLSLHPVSSPTAVALRRLLRWLSTVTESLFPWLSINEMASDVRDVLRQLDGKFSEVMKHFHERALIELHELICPVIARLNENCPCVRNPSSGQMVSSVQNITACYSRIQEHLKEHHPNYELNDSTEINSLEYAKRYLSVCKRSRCQRPHEVEMLEQMKQTARDDRWIEHWSSIEEKMVVEKFQTHLLKLYKLHLLESQQLPESIIQAILGKKCEIQPSTSQPSTANLQQNDSDDRESTQCDSETPVNNNNNTVESSSNQEIVNELKVKTENIDEDIPDSNIATQSQSLENVNDKKLRTYSLSDAERFYFALEEFWNQDELVKHIIFGSFVTVLHFVDMDNDVDLHLKMFNDVLQEQLNDNEDLRRCLLCGYHGDDNIEGRLLYTGSDTWVHVNCALWCNDVYEEDSGELIGLSDAIRRGRSSKCADCGKYGATLYCSNMKTDVCPLSILVSSNDNELDCLGAVHFSCALRRRPPLPRCVFTADRSWFCSDVCHHTAVNRRLAEALLSLKKTSKTNRDRKFGYPESLDDQSSDEEMSVDAIDPAEFVDHPAFPSIERAVTDDLEPIGLGDLLVCRRVFVASDCFAASVYPQSLSGDLITNAFLMSDAEHSELMRAAKEAVTKLAVSPYSLAFLQNNGLSANSLVITIGALRIDRLGEVREASDSLAMAKWIPGSSEERTNITRSNFLCPINYRARRIYWSCSKLDSRVPYTLHVRQNQATHASSGYMEPNSTPRLCSILSSNPNKSNSLLKTPIVNSTSQTSGHKNLRLVSTDSRVNILTPVNYRSPPHTYTSGNVIQNSVITSSNNNNSNNYYHRVKNNTNASSSVQDASKTLTAVLTNALPIVTSSVTLINTNEPTVVMSHTGGHIINNATSYSTIVPVSNIQFVNSSINTIPTNQRQMIQSPFVNSQNSSLKIVNTVSLCAQPSSQHIQQHQLPTQQYVVPIHIASQTPGKITSNVITLNSGNNKDLGYRRGVNRLIAPANTQMRINNVNMIPVNRHQLQSQQNHHIQLQQIQQQQQPHVNTCIAKPIISPKPFPSNIIPVSNSIIPVHPPSAVTSHFSTVNSVPVSVNMNINKPIAISQSKINNSTVIRIQGVHTNQRPSGLLTTPTKDVQLATQLDGLFQNISTVRSQNNKPRTSVMQQSQPQPGYRLLPQLDGTDNDNNGSDHGSSSLHRRLYKTRSSSLASASSSSSYSDRATVSGRSRSHYFDNRLAKNELLCKANKTNSTASNVSVSAKPLKRRWVEDRIRQQELANLVSKAKQANHARLYQNEVEKHARSFRLNFSIDGVVRSANNPLAAWRSVLMRVSSLREKHGIKPLICTAIDGWSQFGLSHRYAIFLIEQMRGALHCYRYKFRYHWQKIDRLRQKFTPPVPCSEGCARAVPWTKPRRPLDQARDPLDFLRCKANPPPRPLIDPEAENVLPYEDTCLPNVNESPKLLSPNEQAACREAARQAAMLVASQLKLPQRLRKSCVAKAVVQATGIPLQSSPPKSSANSDEAVNSTDQVFGLSYTDDEDSCSESSKYDDGEEEPEEDEDMGTVANQFSRLVSGPLARYYHVSVRPSRIHGRGLFALREFREDEMVIEYTGELIRSVICDAREIKYRAAGVDCYMFRIDPDWVIDATYAGNAARFINHSCDPNCYAKVISIDDKKHIVILAQRRIFPGEELTYDYRFPKESDKLICNCGSYTCRKYLN</sequence>
<dbReference type="GO" id="GO:0045893">
    <property type="term" value="P:positive regulation of DNA-templated transcription"/>
    <property type="evidence" value="ECO:0007669"/>
    <property type="project" value="TreeGrafter"/>
</dbReference>
<dbReference type="CDD" id="cd10518">
    <property type="entry name" value="SET_SETD1-like"/>
    <property type="match status" value="1"/>
</dbReference>
<keyword evidence="9" id="KW-0156">Chromatin regulator</keyword>
<feature type="compositionally biased region" description="Low complexity" evidence="15">
    <location>
        <begin position="1139"/>
        <end position="1153"/>
    </location>
</feature>
<feature type="compositionally biased region" description="Basic and acidic residues" evidence="15">
    <location>
        <begin position="555"/>
        <end position="565"/>
    </location>
</feature>
<keyword evidence="7 14" id="KW-0863">Zinc-finger</keyword>
<dbReference type="PROSITE" id="PS50016">
    <property type="entry name" value="ZF_PHD_2"/>
    <property type="match status" value="3"/>
</dbReference>
<feature type="compositionally biased region" description="Polar residues" evidence="15">
    <location>
        <begin position="368"/>
        <end position="385"/>
    </location>
</feature>
<reference evidence="22" key="2">
    <citation type="submission" date="2023-11" db="UniProtKB">
        <authorList>
            <consortium name="WormBaseParasite"/>
        </authorList>
    </citation>
    <scope>IDENTIFICATION</scope>
</reference>
<evidence type="ECO:0000256" key="6">
    <source>
        <dbReference type="ARBA" id="ARBA00022737"/>
    </source>
</evidence>
<dbReference type="InterPro" id="IPR002857">
    <property type="entry name" value="Znf_CXXC"/>
</dbReference>
<organism evidence="21 22">
    <name type="scientific">Trichobilharzia regenti</name>
    <name type="common">Nasal bird schistosome</name>
    <dbReference type="NCBI Taxonomy" id="157069"/>
    <lineage>
        <taxon>Eukaryota</taxon>
        <taxon>Metazoa</taxon>
        <taxon>Spiralia</taxon>
        <taxon>Lophotrochozoa</taxon>
        <taxon>Platyhelminthes</taxon>
        <taxon>Trematoda</taxon>
        <taxon>Digenea</taxon>
        <taxon>Strigeidida</taxon>
        <taxon>Schistosomatoidea</taxon>
        <taxon>Schistosomatidae</taxon>
        <taxon>Trichobilharzia</taxon>
    </lineage>
</organism>
<feature type="compositionally biased region" description="Polar residues" evidence="15">
    <location>
        <begin position="569"/>
        <end position="581"/>
    </location>
</feature>
<dbReference type="GO" id="GO:0032259">
    <property type="term" value="P:methylation"/>
    <property type="evidence" value="ECO:0007669"/>
    <property type="project" value="UniProtKB-KW"/>
</dbReference>
<dbReference type="SUPFAM" id="SSF82199">
    <property type="entry name" value="SET domain"/>
    <property type="match status" value="1"/>
</dbReference>
<dbReference type="SMART" id="SM00317">
    <property type="entry name" value="SET"/>
    <property type="match status" value="1"/>
</dbReference>
<dbReference type="Gene3D" id="3.30.160.360">
    <property type="match status" value="1"/>
</dbReference>
<keyword evidence="12" id="KW-0804">Transcription</keyword>
<evidence type="ECO:0000256" key="3">
    <source>
        <dbReference type="ARBA" id="ARBA00022679"/>
    </source>
</evidence>
<dbReference type="InterPro" id="IPR011011">
    <property type="entry name" value="Znf_FYVE_PHD"/>
</dbReference>
<feature type="compositionally biased region" description="Acidic residues" evidence="15">
    <location>
        <begin position="2978"/>
        <end position="2989"/>
    </location>
</feature>
<evidence type="ECO:0000256" key="5">
    <source>
        <dbReference type="ARBA" id="ARBA00022723"/>
    </source>
</evidence>
<dbReference type="Pfam" id="PF00856">
    <property type="entry name" value="SET"/>
    <property type="match status" value="1"/>
</dbReference>
<evidence type="ECO:0000256" key="11">
    <source>
        <dbReference type="ARBA" id="ARBA00023125"/>
    </source>
</evidence>
<dbReference type="Pfam" id="PF05964">
    <property type="entry name" value="FYRN"/>
    <property type="match status" value="1"/>
</dbReference>
<dbReference type="SMART" id="SM00542">
    <property type="entry name" value="FYRC"/>
    <property type="match status" value="1"/>
</dbReference>
<feature type="region of interest" description="Disordered" evidence="15">
    <location>
        <begin position="244"/>
        <end position="266"/>
    </location>
</feature>
<dbReference type="GO" id="GO:0003677">
    <property type="term" value="F:DNA binding"/>
    <property type="evidence" value="ECO:0007669"/>
    <property type="project" value="UniProtKB-KW"/>
</dbReference>
<keyword evidence="6" id="KW-0677">Repeat</keyword>
<feature type="domain" description="PHD-type" evidence="20">
    <location>
        <begin position="1815"/>
        <end position="1890"/>
    </location>
</feature>
<keyword evidence="8" id="KW-0862">Zinc</keyword>
<keyword evidence="4" id="KW-0949">S-adenosyl-L-methionine</keyword>
<feature type="domain" description="CXXC-type" evidence="19">
    <location>
        <begin position="695"/>
        <end position="746"/>
    </location>
</feature>